<name>T1F4N0_HELRO</name>
<dbReference type="PANTHER" id="PTHR47027:SF20">
    <property type="entry name" value="REVERSE TRANSCRIPTASE-LIKE PROTEIN WITH RNA-DIRECTED DNA POLYMERASE DOMAIN"/>
    <property type="match status" value="1"/>
</dbReference>
<dbReference type="HOGENOM" id="CLU_1379482_0_0_1"/>
<dbReference type="OrthoDB" id="6140983at2759"/>
<dbReference type="STRING" id="6412.T1F4N0"/>
<dbReference type="EMBL" id="AMQM01003930">
    <property type="status" value="NOT_ANNOTATED_CDS"/>
    <property type="molecule type" value="Genomic_DNA"/>
</dbReference>
<accession>T1F4N0</accession>
<dbReference type="InParanoid" id="T1F4N0"/>
<evidence type="ECO:0000313" key="2">
    <source>
        <dbReference type="EMBL" id="ESO05378.1"/>
    </source>
</evidence>
<evidence type="ECO:0000259" key="1">
    <source>
        <dbReference type="PROSITE" id="PS50878"/>
    </source>
</evidence>
<dbReference type="AlphaFoldDB" id="T1F4N0"/>
<dbReference type="Pfam" id="PF00078">
    <property type="entry name" value="RVT_1"/>
    <property type="match status" value="1"/>
</dbReference>
<feature type="domain" description="Reverse transcriptase" evidence="1">
    <location>
        <begin position="1"/>
        <end position="142"/>
    </location>
</feature>
<proteinExistence type="predicted"/>
<protein>
    <recommendedName>
        <fullName evidence="1">Reverse transcriptase domain-containing protein</fullName>
    </recommendedName>
</protein>
<dbReference type="Proteomes" id="UP000015101">
    <property type="component" value="Unassembled WGS sequence"/>
</dbReference>
<dbReference type="RefSeq" id="XP_009016693.1">
    <property type="nucleotide sequence ID" value="XM_009018445.1"/>
</dbReference>
<keyword evidence="4" id="KW-1185">Reference proteome</keyword>
<dbReference type="InterPro" id="IPR000477">
    <property type="entry name" value="RT_dom"/>
</dbReference>
<dbReference type="EMBL" id="KB096365">
    <property type="protein sequence ID" value="ESO05378.1"/>
    <property type="molecule type" value="Genomic_DNA"/>
</dbReference>
<evidence type="ECO:0000313" key="3">
    <source>
        <dbReference type="EnsemblMetazoa" id="HelroP171770"/>
    </source>
</evidence>
<reference evidence="2 4" key="2">
    <citation type="journal article" date="2013" name="Nature">
        <title>Insights into bilaterian evolution from three spiralian genomes.</title>
        <authorList>
            <person name="Simakov O."/>
            <person name="Marletaz F."/>
            <person name="Cho S.J."/>
            <person name="Edsinger-Gonzales E."/>
            <person name="Havlak P."/>
            <person name="Hellsten U."/>
            <person name="Kuo D.H."/>
            <person name="Larsson T."/>
            <person name="Lv J."/>
            <person name="Arendt D."/>
            <person name="Savage R."/>
            <person name="Osoegawa K."/>
            <person name="de Jong P."/>
            <person name="Grimwood J."/>
            <person name="Chapman J.A."/>
            <person name="Shapiro H."/>
            <person name="Aerts A."/>
            <person name="Otillar R.P."/>
            <person name="Terry A.Y."/>
            <person name="Boore J.L."/>
            <person name="Grigoriev I.V."/>
            <person name="Lindberg D.R."/>
            <person name="Seaver E.C."/>
            <person name="Weisblat D.A."/>
            <person name="Putnam N.H."/>
            <person name="Rokhsar D.S."/>
        </authorList>
    </citation>
    <scope>NUCLEOTIDE SEQUENCE</scope>
</reference>
<dbReference type="EnsemblMetazoa" id="HelroT171770">
    <property type="protein sequence ID" value="HelroP171770"/>
    <property type="gene ID" value="HelroG171770"/>
</dbReference>
<dbReference type="CTD" id="20203779"/>
<reference evidence="3" key="3">
    <citation type="submission" date="2015-06" db="UniProtKB">
        <authorList>
            <consortium name="EnsemblMetazoa"/>
        </authorList>
    </citation>
    <scope>IDENTIFICATION</scope>
</reference>
<dbReference type="KEGG" id="hro:HELRODRAFT_171770"/>
<dbReference type="PROSITE" id="PS50878">
    <property type="entry name" value="RT_POL"/>
    <property type="match status" value="1"/>
</dbReference>
<organism evidence="3 4">
    <name type="scientific">Helobdella robusta</name>
    <name type="common">Californian leech</name>
    <dbReference type="NCBI Taxonomy" id="6412"/>
    <lineage>
        <taxon>Eukaryota</taxon>
        <taxon>Metazoa</taxon>
        <taxon>Spiralia</taxon>
        <taxon>Lophotrochozoa</taxon>
        <taxon>Annelida</taxon>
        <taxon>Clitellata</taxon>
        <taxon>Hirudinea</taxon>
        <taxon>Rhynchobdellida</taxon>
        <taxon>Glossiphoniidae</taxon>
        <taxon>Helobdella</taxon>
    </lineage>
</organism>
<reference evidence="4" key="1">
    <citation type="submission" date="2012-12" db="EMBL/GenBank/DDBJ databases">
        <authorList>
            <person name="Hellsten U."/>
            <person name="Grimwood J."/>
            <person name="Chapman J.A."/>
            <person name="Shapiro H."/>
            <person name="Aerts A."/>
            <person name="Otillar R.P."/>
            <person name="Terry A.Y."/>
            <person name="Boore J.L."/>
            <person name="Simakov O."/>
            <person name="Marletaz F."/>
            <person name="Cho S.-J."/>
            <person name="Edsinger-Gonzales E."/>
            <person name="Havlak P."/>
            <person name="Kuo D.-H."/>
            <person name="Larsson T."/>
            <person name="Lv J."/>
            <person name="Arendt D."/>
            <person name="Savage R."/>
            <person name="Osoegawa K."/>
            <person name="de Jong P."/>
            <person name="Lindberg D.R."/>
            <person name="Seaver E.C."/>
            <person name="Weisblat D.A."/>
            <person name="Putnam N.H."/>
            <person name="Grigoriev I.V."/>
            <person name="Rokhsar D.S."/>
        </authorList>
    </citation>
    <scope>NUCLEOTIDE SEQUENCE</scope>
</reference>
<evidence type="ECO:0000313" key="4">
    <source>
        <dbReference type="Proteomes" id="UP000015101"/>
    </source>
</evidence>
<gene>
    <name evidence="3" type="primary">20203779</name>
    <name evidence="2" type="ORF">HELRODRAFT_171770</name>
</gene>
<dbReference type="OMA" id="NINIGDW"/>
<sequence>MALIDVKINEMANKVTEFGMVKASMSVAQFEGSVFGSFPISSGVKQGCVLAPTLFGIFFSVVLATVFDTTKDGVYIYCRKRILVRELLFADAAALVSHPSEGLQNLIDALINACRKFGLSIRLSKTEILAQGRNELPAGIFFAFEPGHCINNARRIAKASGVMAKHSNHVWENTKLTTANKILVYSTCILSTLLYSRA</sequence>
<dbReference type="GeneID" id="20203779"/>
<dbReference type="PANTHER" id="PTHR47027">
    <property type="entry name" value="REVERSE TRANSCRIPTASE DOMAIN-CONTAINING PROTEIN"/>
    <property type="match status" value="1"/>
</dbReference>
<dbReference type="eggNOG" id="KOG1075">
    <property type="taxonomic scope" value="Eukaryota"/>
</dbReference>